<organism evidence="4 5">
    <name type="scientific">Monopterus albus</name>
    <name type="common">Swamp eel</name>
    <dbReference type="NCBI Taxonomy" id="43700"/>
    <lineage>
        <taxon>Eukaryota</taxon>
        <taxon>Metazoa</taxon>
        <taxon>Chordata</taxon>
        <taxon>Craniata</taxon>
        <taxon>Vertebrata</taxon>
        <taxon>Euteleostomi</taxon>
        <taxon>Actinopterygii</taxon>
        <taxon>Neopterygii</taxon>
        <taxon>Teleostei</taxon>
        <taxon>Neoteleostei</taxon>
        <taxon>Acanthomorphata</taxon>
        <taxon>Anabantaria</taxon>
        <taxon>Synbranchiformes</taxon>
        <taxon>Synbranchidae</taxon>
        <taxon>Monopterus</taxon>
    </lineage>
</organism>
<dbReference type="Ensembl" id="ENSMALT00000009109.1">
    <property type="protein sequence ID" value="ENSMALP00000008922.1"/>
    <property type="gene ID" value="ENSMALG00000006366.1"/>
</dbReference>
<reference evidence="4" key="2">
    <citation type="submission" date="2025-09" db="UniProtKB">
        <authorList>
            <consortium name="Ensembl"/>
        </authorList>
    </citation>
    <scope>IDENTIFICATION</scope>
</reference>
<dbReference type="RefSeq" id="XP_020456863.1">
    <property type="nucleotide sequence ID" value="XM_020601207.1"/>
</dbReference>
<dbReference type="PANTHER" id="PTHR46186:SF13">
    <property type="entry name" value="SI:BUSM1-57F23.1"/>
    <property type="match status" value="1"/>
</dbReference>
<dbReference type="GO" id="GO:0005615">
    <property type="term" value="C:extracellular space"/>
    <property type="evidence" value="ECO:0007669"/>
    <property type="project" value="TreeGrafter"/>
</dbReference>
<dbReference type="GO" id="GO:0004869">
    <property type="term" value="F:cysteine-type endopeptidase inhibitor activity"/>
    <property type="evidence" value="ECO:0007669"/>
    <property type="project" value="InterPro"/>
</dbReference>
<dbReference type="Pfam" id="PF00031">
    <property type="entry name" value="Cystatin"/>
    <property type="match status" value="1"/>
</dbReference>
<evidence type="ECO:0000259" key="3">
    <source>
        <dbReference type="SMART" id="SM00043"/>
    </source>
</evidence>
<reference evidence="4" key="1">
    <citation type="submission" date="2025-08" db="UniProtKB">
        <authorList>
            <consortium name="Ensembl"/>
        </authorList>
    </citation>
    <scope>IDENTIFICATION</scope>
</reference>
<dbReference type="PANTHER" id="PTHR46186">
    <property type="entry name" value="CYSTATIN"/>
    <property type="match status" value="1"/>
</dbReference>
<evidence type="ECO:0000313" key="4">
    <source>
        <dbReference type="Ensembl" id="ENSMALP00000008922.1"/>
    </source>
</evidence>
<dbReference type="InterPro" id="IPR046350">
    <property type="entry name" value="Cystatin_sf"/>
</dbReference>
<dbReference type="GeneID" id="109960828"/>
<comment type="similarity">
    <text evidence="1">Belongs to the cystatin family.</text>
</comment>
<feature type="domain" description="Cystatin" evidence="3">
    <location>
        <begin position="34"/>
        <end position="140"/>
    </location>
</feature>
<feature type="signal peptide" evidence="2">
    <location>
        <begin position="1"/>
        <end position="19"/>
    </location>
</feature>
<dbReference type="InterPro" id="IPR000010">
    <property type="entry name" value="Cystatin_dom"/>
</dbReference>
<evidence type="ECO:0000256" key="2">
    <source>
        <dbReference type="SAM" id="SignalP"/>
    </source>
</evidence>
<dbReference type="GO" id="GO:0005737">
    <property type="term" value="C:cytoplasm"/>
    <property type="evidence" value="ECO:0007669"/>
    <property type="project" value="TreeGrafter"/>
</dbReference>
<dbReference type="Proteomes" id="UP000261600">
    <property type="component" value="Unplaced"/>
</dbReference>
<accession>A0A3Q3J6K7</accession>
<name>A0A3Q3J6K7_MONAL</name>
<dbReference type="KEGG" id="malb:109960828"/>
<dbReference type="AlphaFoldDB" id="A0A3Q3J6K7"/>
<dbReference type="STRING" id="43700.ENSMALP00000008922"/>
<proteinExistence type="inferred from homology"/>
<evidence type="ECO:0000313" key="5">
    <source>
        <dbReference type="Proteomes" id="UP000261600"/>
    </source>
</evidence>
<dbReference type="OrthoDB" id="8886803at2759"/>
<evidence type="ECO:0000256" key="1">
    <source>
        <dbReference type="ARBA" id="ARBA00009403"/>
    </source>
</evidence>
<keyword evidence="2" id="KW-0732">Signal</keyword>
<protein>
    <recommendedName>
        <fullName evidence="3">Cystatin domain-containing protein</fullName>
    </recommendedName>
</protein>
<feature type="chain" id="PRO_5018714527" description="Cystatin domain-containing protein" evidence="2">
    <location>
        <begin position="20"/>
        <end position="146"/>
    </location>
</feature>
<dbReference type="GO" id="GO:0031982">
    <property type="term" value="C:vesicle"/>
    <property type="evidence" value="ECO:0007669"/>
    <property type="project" value="TreeGrafter"/>
</dbReference>
<sequence>MSLQLLLLLCLSVVHLCMGDQPVEEVIIKKERLPLLGGWNEMNPDSADVQEAAQYAVTMFNNKCKSKRLFKLLNITAAHNQVTNVINYKIDAVLGKTKCLKSENHDLKSCSLGKRNLKCQFKVALELRNQTHHLDTQKCWKFEEKV</sequence>
<dbReference type="CDD" id="cd00042">
    <property type="entry name" value="CY"/>
    <property type="match status" value="1"/>
</dbReference>
<keyword evidence="5" id="KW-1185">Reference proteome</keyword>
<dbReference type="SMART" id="SM00043">
    <property type="entry name" value="CY"/>
    <property type="match status" value="1"/>
</dbReference>
<dbReference type="SUPFAM" id="SSF54403">
    <property type="entry name" value="Cystatin/monellin"/>
    <property type="match status" value="1"/>
</dbReference>
<dbReference type="Gene3D" id="3.10.450.10">
    <property type="match status" value="1"/>
</dbReference>